<feature type="domain" description="Clp R" evidence="2">
    <location>
        <begin position="1"/>
        <end position="97"/>
    </location>
</feature>
<dbReference type="Proteomes" id="UP000712600">
    <property type="component" value="Unassembled WGS sequence"/>
</dbReference>
<name>A0A8S9MZG7_BRACR</name>
<protein>
    <recommendedName>
        <fullName evidence="2">Clp R domain-containing protein</fullName>
    </recommendedName>
</protein>
<sequence>MTYYHYVVGTEQILLGLIGEGTGIAAKVLKSMGINLKDSRVEVEKIIGRGSGHNYIGPEHLLLGLLREGEGVAARVLENLAVDASNIRMQLYCEKENLSDDQFLVTCGAKTCDIEHM</sequence>
<evidence type="ECO:0000259" key="2">
    <source>
        <dbReference type="PROSITE" id="PS51903"/>
    </source>
</evidence>
<dbReference type="InterPro" id="IPR004176">
    <property type="entry name" value="Clp_R_N"/>
</dbReference>
<dbReference type="InterPro" id="IPR044217">
    <property type="entry name" value="CLPT1/2"/>
</dbReference>
<dbReference type="InterPro" id="IPR036628">
    <property type="entry name" value="Clp_N_dom_sf"/>
</dbReference>
<evidence type="ECO:0000256" key="1">
    <source>
        <dbReference type="PROSITE-ProRule" id="PRU01251"/>
    </source>
</evidence>
<dbReference type="EMBL" id="QGKX02002183">
    <property type="protein sequence ID" value="KAF3486377.1"/>
    <property type="molecule type" value="Genomic_DNA"/>
</dbReference>
<keyword evidence="1" id="KW-0677">Repeat</keyword>
<accession>A0A8S9MZG7</accession>
<evidence type="ECO:0000313" key="4">
    <source>
        <dbReference type="Proteomes" id="UP000712600"/>
    </source>
</evidence>
<dbReference type="Pfam" id="PF02861">
    <property type="entry name" value="Clp_N"/>
    <property type="match status" value="1"/>
</dbReference>
<dbReference type="Gene3D" id="1.10.1780.10">
    <property type="entry name" value="Clp, N-terminal domain"/>
    <property type="match status" value="2"/>
</dbReference>
<comment type="caution">
    <text evidence="3">The sequence shown here is derived from an EMBL/GenBank/DDBJ whole genome shotgun (WGS) entry which is preliminary data.</text>
</comment>
<proteinExistence type="predicted"/>
<organism evidence="3 4">
    <name type="scientific">Brassica cretica</name>
    <name type="common">Mustard</name>
    <dbReference type="NCBI Taxonomy" id="69181"/>
    <lineage>
        <taxon>Eukaryota</taxon>
        <taxon>Viridiplantae</taxon>
        <taxon>Streptophyta</taxon>
        <taxon>Embryophyta</taxon>
        <taxon>Tracheophyta</taxon>
        <taxon>Spermatophyta</taxon>
        <taxon>Magnoliopsida</taxon>
        <taxon>eudicotyledons</taxon>
        <taxon>Gunneridae</taxon>
        <taxon>Pentapetalae</taxon>
        <taxon>rosids</taxon>
        <taxon>malvids</taxon>
        <taxon>Brassicales</taxon>
        <taxon>Brassicaceae</taxon>
        <taxon>Brassiceae</taxon>
        <taxon>Brassica</taxon>
    </lineage>
</organism>
<reference evidence="3" key="1">
    <citation type="submission" date="2019-12" db="EMBL/GenBank/DDBJ databases">
        <title>Genome sequencing and annotation of Brassica cretica.</title>
        <authorList>
            <person name="Studholme D.J."/>
            <person name="Sarris P."/>
        </authorList>
    </citation>
    <scope>NUCLEOTIDE SEQUENCE</scope>
    <source>
        <strain evidence="3">PFS-109/04</strain>
        <tissue evidence="3">Leaf</tissue>
    </source>
</reference>
<dbReference type="AlphaFoldDB" id="A0A8S9MZG7"/>
<dbReference type="PANTHER" id="PTHR47016">
    <property type="entry name" value="ATP-DEPENDENT CLP PROTEASE ATP-BINDING SUBUNIT CLPT1, CHLOROPLASTIC"/>
    <property type="match status" value="1"/>
</dbReference>
<dbReference type="PANTHER" id="PTHR47016:SF5">
    <property type="entry name" value="CLP DOMAIN SUPERFAMILY PROTEIN"/>
    <property type="match status" value="1"/>
</dbReference>
<dbReference type="PROSITE" id="PS51903">
    <property type="entry name" value="CLP_R"/>
    <property type="match status" value="1"/>
</dbReference>
<dbReference type="SUPFAM" id="SSF81923">
    <property type="entry name" value="Double Clp-N motif"/>
    <property type="match status" value="2"/>
</dbReference>
<evidence type="ECO:0000313" key="3">
    <source>
        <dbReference type="EMBL" id="KAF3486377.1"/>
    </source>
</evidence>
<gene>
    <name evidence="3" type="ORF">F2Q69_00054032</name>
</gene>